<keyword evidence="8" id="KW-1185">Reference proteome</keyword>
<dbReference type="GO" id="GO:1990904">
    <property type="term" value="C:ribonucleoprotein complex"/>
    <property type="evidence" value="ECO:0007669"/>
    <property type="project" value="UniProtKB-KW"/>
</dbReference>
<dbReference type="InterPro" id="IPR023563">
    <property type="entry name" value="Ribosomal_uL13_CS"/>
</dbReference>
<dbReference type="Gene3D" id="3.90.1180.10">
    <property type="entry name" value="Ribosomal protein L13"/>
    <property type="match status" value="1"/>
</dbReference>
<protein>
    <recommendedName>
        <fullName evidence="4">Large ribosomal subunit protein uL13</fullName>
    </recommendedName>
</protein>
<dbReference type="STRING" id="1841610.A6X21_06040"/>
<comment type="similarity">
    <text evidence="1 4 5">Belongs to the universal ribosomal protein uL13 family.</text>
</comment>
<evidence type="ECO:0000313" key="8">
    <source>
        <dbReference type="Proteomes" id="UP000094828"/>
    </source>
</evidence>
<dbReference type="GO" id="GO:0006412">
    <property type="term" value="P:translation"/>
    <property type="evidence" value="ECO:0007669"/>
    <property type="project" value="UniProtKB-UniRule"/>
</dbReference>
<evidence type="ECO:0000256" key="4">
    <source>
        <dbReference type="HAMAP-Rule" id="MF_01366"/>
    </source>
</evidence>
<dbReference type="EMBL" id="LYDR01000113">
    <property type="protein sequence ID" value="ODA30183.1"/>
    <property type="molecule type" value="Genomic_DNA"/>
</dbReference>
<evidence type="ECO:0000313" key="7">
    <source>
        <dbReference type="EMBL" id="ODA30183.1"/>
    </source>
</evidence>
<dbReference type="PANTHER" id="PTHR11545">
    <property type="entry name" value="RIBOSOMAL PROTEIN L13"/>
    <property type="match status" value="1"/>
</dbReference>
<evidence type="ECO:0000256" key="6">
    <source>
        <dbReference type="RuleBase" id="RU003878"/>
    </source>
</evidence>
<dbReference type="GO" id="GO:0003729">
    <property type="term" value="F:mRNA binding"/>
    <property type="evidence" value="ECO:0007669"/>
    <property type="project" value="TreeGrafter"/>
</dbReference>
<dbReference type="PANTHER" id="PTHR11545:SF2">
    <property type="entry name" value="LARGE RIBOSOMAL SUBUNIT PROTEIN UL13M"/>
    <property type="match status" value="1"/>
</dbReference>
<dbReference type="GO" id="GO:0003735">
    <property type="term" value="F:structural constituent of ribosome"/>
    <property type="evidence" value="ECO:0007669"/>
    <property type="project" value="InterPro"/>
</dbReference>
<sequence>MQLRIRVVTTAIKSAPDRTSFVKPADVAPKWFVVDAEGQIVGRLATQIATVLMGKHKPEYTPHVDTGDYVIVLNAGKVQFTGGGMVHPEHPAFTTKMAKKKYWWVTGWPSGLRNIPAINLWEKKPEEILRLAVKRMLPKTALGRHMLDKLKLVEGDVHPHQAQKPEAFPPHLMPAKVVS</sequence>
<keyword evidence="2 4" id="KW-0689">Ribosomal protein</keyword>
<accession>A0A1C3EAC2</accession>
<evidence type="ECO:0000256" key="1">
    <source>
        <dbReference type="ARBA" id="ARBA00006227"/>
    </source>
</evidence>
<dbReference type="Pfam" id="PF00572">
    <property type="entry name" value="Ribosomal_L13"/>
    <property type="match status" value="1"/>
</dbReference>
<dbReference type="GO" id="GO:0005840">
    <property type="term" value="C:ribosome"/>
    <property type="evidence" value="ECO:0007669"/>
    <property type="project" value="UniProtKB-KW"/>
</dbReference>
<comment type="caution">
    <text evidence="7">The sequence shown here is derived from an EMBL/GenBank/DDBJ whole genome shotgun (WGS) entry which is preliminary data.</text>
</comment>
<dbReference type="NCBIfam" id="TIGR01066">
    <property type="entry name" value="rplM_bact"/>
    <property type="match status" value="1"/>
</dbReference>
<name>A0A1C3EAC2_9PLAN</name>
<proteinExistence type="inferred from homology"/>
<dbReference type="InterPro" id="IPR036899">
    <property type="entry name" value="Ribosomal_uL13_sf"/>
</dbReference>
<dbReference type="Proteomes" id="UP000094828">
    <property type="component" value="Unassembled WGS sequence"/>
</dbReference>
<dbReference type="HAMAP" id="MF_01366">
    <property type="entry name" value="Ribosomal_uL13"/>
    <property type="match status" value="1"/>
</dbReference>
<dbReference type="AlphaFoldDB" id="A0A1C3EAC2"/>
<dbReference type="InterPro" id="IPR005823">
    <property type="entry name" value="Ribosomal_uL13_bac-type"/>
</dbReference>
<dbReference type="CDD" id="cd00392">
    <property type="entry name" value="Ribosomal_L13"/>
    <property type="match status" value="1"/>
</dbReference>
<reference evidence="7 8" key="1">
    <citation type="submission" date="2016-05" db="EMBL/GenBank/DDBJ databases">
        <title>Genomic and physiological characterization of Planctopirus sp. isolated from fresh water lake.</title>
        <authorList>
            <person name="Subhash Y."/>
            <person name="Ramana C."/>
        </authorList>
    </citation>
    <scope>NUCLEOTIDE SEQUENCE [LARGE SCALE GENOMIC DNA]</scope>
    <source>
        <strain evidence="7 8">JC280</strain>
    </source>
</reference>
<dbReference type="SUPFAM" id="SSF52161">
    <property type="entry name" value="Ribosomal protein L13"/>
    <property type="match status" value="1"/>
</dbReference>
<dbReference type="InterPro" id="IPR005822">
    <property type="entry name" value="Ribosomal_uL13"/>
</dbReference>
<organism evidence="7 8">
    <name type="scientific">Planctopirus hydrillae</name>
    <dbReference type="NCBI Taxonomy" id="1841610"/>
    <lineage>
        <taxon>Bacteria</taxon>
        <taxon>Pseudomonadati</taxon>
        <taxon>Planctomycetota</taxon>
        <taxon>Planctomycetia</taxon>
        <taxon>Planctomycetales</taxon>
        <taxon>Planctomycetaceae</taxon>
        <taxon>Planctopirus</taxon>
    </lineage>
</organism>
<evidence type="ECO:0000256" key="2">
    <source>
        <dbReference type="ARBA" id="ARBA00022980"/>
    </source>
</evidence>
<dbReference type="GO" id="GO:0017148">
    <property type="term" value="P:negative regulation of translation"/>
    <property type="evidence" value="ECO:0007669"/>
    <property type="project" value="TreeGrafter"/>
</dbReference>
<gene>
    <name evidence="4 6" type="primary">rplM</name>
    <name evidence="7" type="ORF">A6X21_06040</name>
</gene>
<keyword evidence="3 4" id="KW-0687">Ribonucleoprotein</keyword>
<dbReference type="PROSITE" id="PS00783">
    <property type="entry name" value="RIBOSOMAL_L13"/>
    <property type="match status" value="1"/>
</dbReference>
<dbReference type="PIRSF" id="PIRSF002181">
    <property type="entry name" value="Ribosomal_L13"/>
    <property type="match status" value="1"/>
</dbReference>
<comment type="subunit">
    <text evidence="4">Part of the 50S ribosomal subunit.</text>
</comment>
<evidence type="ECO:0000256" key="3">
    <source>
        <dbReference type="ARBA" id="ARBA00023274"/>
    </source>
</evidence>
<evidence type="ECO:0000256" key="5">
    <source>
        <dbReference type="RuleBase" id="RU003877"/>
    </source>
</evidence>
<comment type="function">
    <text evidence="4 6">This protein is one of the early assembly proteins of the 50S ribosomal subunit, although it is not seen to bind rRNA by itself. It is important during the early stages of 50S assembly.</text>
</comment>